<name>A0A0B5EZF9_STRA4</name>
<evidence type="ECO:0000259" key="2">
    <source>
        <dbReference type="Pfam" id="PF12688"/>
    </source>
</evidence>
<evidence type="ECO:0000256" key="1">
    <source>
        <dbReference type="PROSITE-ProRule" id="PRU00339"/>
    </source>
</evidence>
<protein>
    <recommendedName>
        <fullName evidence="2">Tetratrico peptide repeat group 5 domain-containing protein</fullName>
    </recommendedName>
</protein>
<accession>A0A0B5EZF9</accession>
<keyword evidence="1" id="KW-0802">TPR repeat</keyword>
<dbReference type="PROSITE" id="PS50005">
    <property type="entry name" value="TPR"/>
    <property type="match status" value="1"/>
</dbReference>
<reference evidence="3 4" key="1">
    <citation type="submission" date="2015-01" db="EMBL/GenBank/DDBJ databases">
        <title>Enhanced salinomycin production by adjusting the supply of polyketide extender units in Streptomyce albus DSM 41398.</title>
        <authorList>
            <person name="Lu C."/>
        </authorList>
    </citation>
    <scope>NUCLEOTIDE SEQUENCE [LARGE SCALE GENOMIC DNA]</scope>
    <source>
        <strain evidence="4">ATCC 21838 / DSM 41398 / FERM P-419 / JCM 4703 / NBRC 107858</strain>
    </source>
</reference>
<feature type="repeat" description="TPR" evidence="1">
    <location>
        <begin position="79"/>
        <end position="112"/>
    </location>
</feature>
<dbReference type="Proteomes" id="UP000031523">
    <property type="component" value="Chromosome"/>
</dbReference>
<dbReference type="AlphaFoldDB" id="A0A0B5EZF9"/>
<dbReference type="InterPro" id="IPR019734">
    <property type="entry name" value="TPR_rpt"/>
</dbReference>
<dbReference type="KEGG" id="sals:SLNWT_3061"/>
<keyword evidence="4" id="KW-1185">Reference proteome</keyword>
<gene>
    <name evidence="3" type="ORF">SLNWT_3061</name>
</gene>
<evidence type="ECO:0000313" key="3">
    <source>
        <dbReference type="EMBL" id="AJE83437.1"/>
    </source>
</evidence>
<dbReference type="Gene3D" id="1.25.40.10">
    <property type="entry name" value="Tetratricopeptide repeat domain"/>
    <property type="match status" value="1"/>
</dbReference>
<dbReference type="Pfam" id="PF12688">
    <property type="entry name" value="TPR_5"/>
    <property type="match status" value="1"/>
</dbReference>
<evidence type="ECO:0000313" key="4">
    <source>
        <dbReference type="Proteomes" id="UP000031523"/>
    </source>
</evidence>
<dbReference type="SUPFAM" id="SSF48452">
    <property type="entry name" value="TPR-like"/>
    <property type="match status" value="1"/>
</dbReference>
<feature type="domain" description="Tetratrico peptide repeat group 5" evidence="2">
    <location>
        <begin position="43"/>
        <end position="163"/>
    </location>
</feature>
<sequence length="167" mass="18579">MDDTERDELLTEARRLRGRGELGAARGLFLRLAAARPDDAPLAYETADLHDRLGLEAEAVPHYERALSAQDALPEEDRRGAFLGLGSTYRVLGRHQDAERTLREGVRLFPEDGGLRAFLAMALYNTGAHHEATTLLLRLLAETSTDPSVREYRRALLHYANDLNATA</sequence>
<dbReference type="InterPro" id="IPR041656">
    <property type="entry name" value="TPR_5"/>
</dbReference>
<proteinExistence type="predicted"/>
<dbReference type="EMBL" id="CP010519">
    <property type="protein sequence ID" value="AJE83437.1"/>
    <property type="molecule type" value="Genomic_DNA"/>
</dbReference>
<organism evidence="3 4">
    <name type="scientific">Streptomyces albus (strain ATCC 21838 / DSM 41398 / FERM P-419 / JCM 4703 / NBRC 107858)</name>
    <dbReference type="NCBI Taxonomy" id="1081613"/>
    <lineage>
        <taxon>Bacteria</taxon>
        <taxon>Bacillati</taxon>
        <taxon>Actinomycetota</taxon>
        <taxon>Actinomycetes</taxon>
        <taxon>Kitasatosporales</taxon>
        <taxon>Streptomycetaceae</taxon>
        <taxon>Streptomyces</taxon>
    </lineage>
</organism>
<dbReference type="InterPro" id="IPR011990">
    <property type="entry name" value="TPR-like_helical_dom_sf"/>
</dbReference>